<proteinExistence type="inferred from homology"/>
<comment type="subcellular location">
    <subcellularLocation>
        <location evidence="1">Cell membrane</location>
        <topology evidence="1">Multi-pass membrane protein</topology>
    </subcellularLocation>
</comment>
<comment type="similarity">
    <text evidence="2">Belongs to the resistance-nodulation-cell division (RND) (TC 2.A.6) family. MmpL subfamily.</text>
</comment>
<keyword evidence="4 7" id="KW-0812">Transmembrane</keyword>
<evidence type="ECO:0000256" key="6">
    <source>
        <dbReference type="ARBA" id="ARBA00023136"/>
    </source>
</evidence>
<evidence type="ECO:0000256" key="7">
    <source>
        <dbReference type="SAM" id="Phobius"/>
    </source>
</evidence>
<evidence type="ECO:0000256" key="4">
    <source>
        <dbReference type="ARBA" id="ARBA00022692"/>
    </source>
</evidence>
<name>A0A163XKP3_9MYCO</name>
<dbReference type="InterPro" id="IPR050545">
    <property type="entry name" value="Mycobact_MmpL"/>
</dbReference>
<dbReference type="RefSeq" id="WP_075512341.1">
    <property type="nucleotide sequence ID" value="NZ_CP089224.1"/>
</dbReference>
<dbReference type="AlphaFoldDB" id="A0A163XKP3"/>
<organism evidence="9 10">
    <name type="scientific">Mycobacterium ostraviense</name>
    <dbReference type="NCBI Taxonomy" id="2738409"/>
    <lineage>
        <taxon>Bacteria</taxon>
        <taxon>Bacillati</taxon>
        <taxon>Actinomycetota</taxon>
        <taxon>Actinomycetes</taxon>
        <taxon>Mycobacteriales</taxon>
        <taxon>Mycobacteriaceae</taxon>
        <taxon>Mycobacterium</taxon>
    </lineage>
</organism>
<dbReference type="PANTHER" id="PTHR33406">
    <property type="entry name" value="MEMBRANE PROTEIN MJ1562-RELATED"/>
    <property type="match status" value="1"/>
</dbReference>
<evidence type="ECO:0000256" key="1">
    <source>
        <dbReference type="ARBA" id="ARBA00004651"/>
    </source>
</evidence>
<keyword evidence="6 7" id="KW-0472">Membrane</keyword>
<dbReference type="EMBL" id="LWCI01000139">
    <property type="protein sequence ID" value="KZS59482.1"/>
    <property type="molecule type" value="Genomic_DNA"/>
</dbReference>
<accession>A0A163XKP3</accession>
<keyword evidence="10" id="KW-1185">Reference proteome</keyword>
<dbReference type="SUPFAM" id="SSF82866">
    <property type="entry name" value="Multidrug efflux transporter AcrB transmembrane domain"/>
    <property type="match status" value="1"/>
</dbReference>
<sequence>MTTAGRTVVFSAMTVALSMATLVLFPQYFLKSFGYAGVAVVAFAAAAIVVTPAAIVLLDGRLDSLDVRPVLRRILWGCHADRHRFSNGRGIDGRNP</sequence>
<keyword evidence="3" id="KW-1003">Cell membrane</keyword>
<evidence type="ECO:0000259" key="8">
    <source>
        <dbReference type="Pfam" id="PF03176"/>
    </source>
</evidence>
<evidence type="ECO:0000313" key="10">
    <source>
        <dbReference type="Proteomes" id="UP000077342"/>
    </source>
</evidence>
<evidence type="ECO:0000256" key="3">
    <source>
        <dbReference type="ARBA" id="ARBA00022475"/>
    </source>
</evidence>
<gene>
    <name evidence="9" type="ORF">A4G28_20115</name>
</gene>
<feature type="transmembrane region" description="Helical" evidence="7">
    <location>
        <begin position="35"/>
        <end position="58"/>
    </location>
</feature>
<reference evidence="10" key="1">
    <citation type="submission" date="2016-04" db="EMBL/GenBank/DDBJ databases">
        <authorList>
            <person name="Strapagiel D."/>
            <person name="Borowka P."/>
            <person name="Marciniak B."/>
            <person name="Bakula Z."/>
            <person name="Van Ingen J."/>
            <person name="Safianowska A."/>
            <person name="Dziadek J."/>
            <person name="Jagielski T."/>
        </authorList>
    </citation>
    <scope>NUCLEOTIDE SEQUENCE [LARGE SCALE GENOMIC DNA]</scope>
    <source>
        <strain evidence="10">1010001458</strain>
    </source>
</reference>
<dbReference type="Pfam" id="PF03176">
    <property type="entry name" value="MMPL"/>
    <property type="match status" value="1"/>
</dbReference>
<evidence type="ECO:0000313" key="9">
    <source>
        <dbReference type="EMBL" id="KZS59482.1"/>
    </source>
</evidence>
<feature type="domain" description="Membrane transport protein MMPL" evidence="8">
    <location>
        <begin position="1"/>
        <end position="76"/>
    </location>
</feature>
<evidence type="ECO:0000256" key="5">
    <source>
        <dbReference type="ARBA" id="ARBA00022989"/>
    </source>
</evidence>
<dbReference type="Proteomes" id="UP000077342">
    <property type="component" value="Unassembled WGS sequence"/>
</dbReference>
<dbReference type="GO" id="GO:0005886">
    <property type="term" value="C:plasma membrane"/>
    <property type="evidence" value="ECO:0007669"/>
    <property type="project" value="UniProtKB-SubCell"/>
</dbReference>
<comment type="caution">
    <text evidence="9">The sequence shown here is derived from an EMBL/GenBank/DDBJ whole genome shotgun (WGS) entry which is preliminary data.</text>
</comment>
<dbReference type="PANTHER" id="PTHR33406:SF11">
    <property type="entry name" value="MEMBRANE PROTEIN SCO6666-RELATED"/>
    <property type="match status" value="1"/>
</dbReference>
<evidence type="ECO:0000256" key="2">
    <source>
        <dbReference type="ARBA" id="ARBA00010157"/>
    </source>
</evidence>
<keyword evidence="5 7" id="KW-1133">Transmembrane helix</keyword>
<feature type="transmembrane region" description="Helical" evidence="7">
    <location>
        <begin position="7"/>
        <end position="29"/>
    </location>
</feature>
<protein>
    <recommendedName>
        <fullName evidence="8">Membrane transport protein MMPL domain-containing protein</fullName>
    </recommendedName>
</protein>
<dbReference type="InterPro" id="IPR004869">
    <property type="entry name" value="MMPL_dom"/>
</dbReference>